<organism evidence="2 3">
    <name type="scientific">Coprinopsis marcescibilis</name>
    <name type="common">Agaric fungus</name>
    <name type="synonym">Psathyrella marcescibilis</name>
    <dbReference type="NCBI Taxonomy" id="230819"/>
    <lineage>
        <taxon>Eukaryota</taxon>
        <taxon>Fungi</taxon>
        <taxon>Dikarya</taxon>
        <taxon>Basidiomycota</taxon>
        <taxon>Agaricomycotina</taxon>
        <taxon>Agaricomycetes</taxon>
        <taxon>Agaricomycetidae</taxon>
        <taxon>Agaricales</taxon>
        <taxon>Agaricineae</taxon>
        <taxon>Psathyrellaceae</taxon>
        <taxon>Coprinopsis</taxon>
    </lineage>
</organism>
<protein>
    <submittedName>
        <fullName evidence="2">Uncharacterized protein</fullName>
    </submittedName>
</protein>
<dbReference type="Proteomes" id="UP000307440">
    <property type="component" value="Unassembled WGS sequence"/>
</dbReference>
<dbReference type="EMBL" id="ML210195">
    <property type="protein sequence ID" value="TFK24748.1"/>
    <property type="molecule type" value="Genomic_DNA"/>
</dbReference>
<reference evidence="2 3" key="1">
    <citation type="journal article" date="2019" name="Nat. Ecol. Evol.">
        <title>Megaphylogeny resolves global patterns of mushroom evolution.</title>
        <authorList>
            <person name="Varga T."/>
            <person name="Krizsan K."/>
            <person name="Foldi C."/>
            <person name="Dima B."/>
            <person name="Sanchez-Garcia M."/>
            <person name="Sanchez-Ramirez S."/>
            <person name="Szollosi G.J."/>
            <person name="Szarkandi J.G."/>
            <person name="Papp V."/>
            <person name="Albert L."/>
            <person name="Andreopoulos W."/>
            <person name="Angelini C."/>
            <person name="Antonin V."/>
            <person name="Barry K.W."/>
            <person name="Bougher N.L."/>
            <person name="Buchanan P."/>
            <person name="Buyck B."/>
            <person name="Bense V."/>
            <person name="Catcheside P."/>
            <person name="Chovatia M."/>
            <person name="Cooper J."/>
            <person name="Damon W."/>
            <person name="Desjardin D."/>
            <person name="Finy P."/>
            <person name="Geml J."/>
            <person name="Haridas S."/>
            <person name="Hughes K."/>
            <person name="Justo A."/>
            <person name="Karasinski D."/>
            <person name="Kautmanova I."/>
            <person name="Kiss B."/>
            <person name="Kocsube S."/>
            <person name="Kotiranta H."/>
            <person name="LaButti K.M."/>
            <person name="Lechner B.E."/>
            <person name="Liimatainen K."/>
            <person name="Lipzen A."/>
            <person name="Lukacs Z."/>
            <person name="Mihaltcheva S."/>
            <person name="Morgado L.N."/>
            <person name="Niskanen T."/>
            <person name="Noordeloos M.E."/>
            <person name="Ohm R.A."/>
            <person name="Ortiz-Santana B."/>
            <person name="Ovrebo C."/>
            <person name="Racz N."/>
            <person name="Riley R."/>
            <person name="Savchenko A."/>
            <person name="Shiryaev A."/>
            <person name="Soop K."/>
            <person name="Spirin V."/>
            <person name="Szebenyi C."/>
            <person name="Tomsovsky M."/>
            <person name="Tulloss R.E."/>
            <person name="Uehling J."/>
            <person name="Grigoriev I.V."/>
            <person name="Vagvolgyi C."/>
            <person name="Papp T."/>
            <person name="Martin F.M."/>
            <person name="Miettinen O."/>
            <person name="Hibbett D.S."/>
            <person name="Nagy L.G."/>
        </authorList>
    </citation>
    <scope>NUCLEOTIDE SEQUENCE [LARGE SCALE GENOMIC DNA]</scope>
    <source>
        <strain evidence="2 3">CBS 121175</strain>
    </source>
</reference>
<keyword evidence="3" id="KW-1185">Reference proteome</keyword>
<gene>
    <name evidence="2" type="ORF">FA15DRAFT_669207</name>
</gene>
<sequence length="82" mass="8937">MSCITPGSGQAVINDVKAGWELCAEVSLKMPQHAQFPLAAFMKPFLFKDRSRSFPGPRFDTSFKSCPPSSLVSPQDETNCGL</sequence>
<name>A0A5C3L948_COPMA</name>
<feature type="region of interest" description="Disordered" evidence="1">
    <location>
        <begin position="58"/>
        <end position="82"/>
    </location>
</feature>
<accession>A0A5C3L948</accession>
<evidence type="ECO:0000313" key="2">
    <source>
        <dbReference type="EMBL" id="TFK24748.1"/>
    </source>
</evidence>
<evidence type="ECO:0000313" key="3">
    <source>
        <dbReference type="Proteomes" id="UP000307440"/>
    </source>
</evidence>
<dbReference type="AlphaFoldDB" id="A0A5C3L948"/>
<evidence type="ECO:0000256" key="1">
    <source>
        <dbReference type="SAM" id="MobiDB-lite"/>
    </source>
</evidence>
<feature type="compositionally biased region" description="Polar residues" evidence="1">
    <location>
        <begin position="62"/>
        <end position="82"/>
    </location>
</feature>
<proteinExistence type="predicted"/>